<evidence type="ECO:0000313" key="2">
    <source>
        <dbReference type="EMBL" id="EEC00774.1"/>
    </source>
</evidence>
<proteinExistence type="inferred from homology"/>
<organism>
    <name type="scientific">Ixodes scapularis</name>
    <name type="common">Black-legged tick</name>
    <name type="synonym">Deer tick</name>
    <dbReference type="NCBI Taxonomy" id="6945"/>
    <lineage>
        <taxon>Eukaryota</taxon>
        <taxon>Metazoa</taxon>
        <taxon>Ecdysozoa</taxon>
        <taxon>Arthropoda</taxon>
        <taxon>Chelicerata</taxon>
        <taxon>Arachnida</taxon>
        <taxon>Acari</taxon>
        <taxon>Parasitiformes</taxon>
        <taxon>Ixodida</taxon>
        <taxon>Ixodoidea</taxon>
        <taxon>Ixodidae</taxon>
        <taxon>Ixodinae</taxon>
        <taxon>Ixodes</taxon>
    </lineage>
</organism>
<dbReference type="EnsemblMetazoa" id="ISCW000382-RA">
    <property type="protein sequence ID" value="ISCW000382-PA"/>
    <property type="gene ID" value="ISCW000382"/>
</dbReference>
<sequence length="116" mass="13727">MDRYRGDWTATIRFPAEYLPRSVSSLNAYARHGRGASRQVLVLYPPMEPTCDIERPDFESFEPFDILRIDPAFDQKARSEVWKRAFEDYYWSNSEVQRPSSILMSCVYLSALSRYW</sequence>
<dbReference type="PANTHER" id="PTHR31475">
    <property type="entry name" value="UPF0462 PROTEIN"/>
    <property type="match status" value="1"/>
</dbReference>
<dbReference type="EMBL" id="DS622189">
    <property type="protein sequence ID" value="EEC00774.1"/>
    <property type="molecule type" value="Genomic_DNA"/>
</dbReference>
<dbReference type="VEuPathDB" id="VectorBase:ISCW000382"/>
<dbReference type="Proteomes" id="UP000001555">
    <property type="component" value="Unassembled WGS sequence"/>
</dbReference>
<evidence type="ECO:0000313" key="4">
    <source>
        <dbReference type="Proteomes" id="UP000001555"/>
    </source>
</evidence>
<dbReference type="VEuPathDB" id="VectorBase:ISCI000382"/>
<protein>
    <submittedName>
        <fullName evidence="2 3">Uncharacterized protein</fullName>
    </submittedName>
</protein>
<dbReference type="InParanoid" id="B7P2F2"/>
<dbReference type="AlphaFoldDB" id="B7P2F2"/>
<dbReference type="HOGENOM" id="CLU_2099529_0_0_1"/>
<dbReference type="EMBL" id="ABJB010815034">
    <property type="status" value="NOT_ANNOTATED_CDS"/>
    <property type="molecule type" value="Genomic_DNA"/>
</dbReference>
<name>B7P2F2_IXOSC</name>
<dbReference type="PANTHER" id="PTHR31475:SF5">
    <property type="entry name" value="UPF0462 PROTEIN C4ORF33 HOMOLOG"/>
    <property type="match status" value="1"/>
</dbReference>
<evidence type="ECO:0000313" key="3">
    <source>
        <dbReference type="EnsemblMetazoa" id="ISCW000382-PA"/>
    </source>
</evidence>
<reference evidence="3" key="2">
    <citation type="submission" date="2020-05" db="UniProtKB">
        <authorList>
            <consortium name="EnsemblMetazoa"/>
        </authorList>
    </citation>
    <scope>IDENTIFICATION</scope>
    <source>
        <strain evidence="3">wikel</strain>
    </source>
</reference>
<gene>
    <name evidence="2" type="ORF">IscW_ISCW000382</name>
</gene>
<dbReference type="PaxDb" id="6945-B7P2F2"/>
<reference evidence="2 4" key="1">
    <citation type="submission" date="2008-03" db="EMBL/GenBank/DDBJ databases">
        <title>Annotation of Ixodes scapularis.</title>
        <authorList>
            <consortium name="Ixodes scapularis Genome Project Consortium"/>
            <person name="Caler E."/>
            <person name="Hannick L.I."/>
            <person name="Bidwell S."/>
            <person name="Joardar V."/>
            <person name="Thiagarajan M."/>
            <person name="Amedeo P."/>
            <person name="Galinsky K.J."/>
            <person name="Schobel S."/>
            <person name="Inman J."/>
            <person name="Hostetler J."/>
            <person name="Miller J."/>
            <person name="Hammond M."/>
            <person name="Megy K."/>
            <person name="Lawson D."/>
            <person name="Kodira C."/>
            <person name="Sutton G."/>
            <person name="Meyer J."/>
            <person name="Hill C.A."/>
            <person name="Birren B."/>
            <person name="Nene V."/>
            <person name="Collins F."/>
            <person name="Alarcon-Chaidez F."/>
            <person name="Wikel S."/>
            <person name="Strausberg R."/>
        </authorList>
    </citation>
    <scope>NUCLEOTIDE SEQUENCE [LARGE SCALE GENOMIC DNA]</scope>
    <source>
        <strain evidence="4">Wikel</strain>
        <strain evidence="2">Wikel colony</strain>
    </source>
</reference>
<comment type="similarity">
    <text evidence="1">Belongs to the UPF0462 family.</text>
</comment>
<dbReference type="EMBL" id="ABJB010855253">
    <property type="status" value="NOT_ANNOTATED_CDS"/>
    <property type="molecule type" value="Genomic_DNA"/>
</dbReference>
<keyword evidence="4" id="KW-1185">Reference proteome</keyword>
<accession>B7P2F2</accession>
<evidence type="ECO:0000256" key="1">
    <source>
        <dbReference type="ARBA" id="ARBA00038085"/>
    </source>
</evidence>